<dbReference type="GO" id="GO:1990414">
    <property type="term" value="P:replication-born double-strand break repair via sister chromatid exchange"/>
    <property type="evidence" value="ECO:0007669"/>
    <property type="project" value="TreeGrafter"/>
</dbReference>
<comment type="caution">
    <text evidence="3">The sequence shown here is derived from an EMBL/GenBank/DDBJ whole genome shotgun (WGS) entry which is preliminary data.</text>
</comment>
<evidence type="ECO:0000256" key="1">
    <source>
        <dbReference type="RuleBase" id="RU364107"/>
    </source>
</evidence>
<proteinExistence type="inferred from homology"/>
<keyword evidence="1" id="KW-0539">Nucleus</keyword>
<comment type="similarity">
    <text evidence="1">Belongs to the SCC2/Nipped-B family.</text>
</comment>
<organism evidence="3 4">
    <name type="scientific">Coemansia guatemalensis</name>
    <dbReference type="NCBI Taxonomy" id="2761395"/>
    <lineage>
        <taxon>Eukaryota</taxon>
        <taxon>Fungi</taxon>
        <taxon>Fungi incertae sedis</taxon>
        <taxon>Zoopagomycota</taxon>
        <taxon>Kickxellomycotina</taxon>
        <taxon>Kickxellomycetes</taxon>
        <taxon>Kickxellales</taxon>
        <taxon>Kickxellaceae</taxon>
        <taxon>Coemansia</taxon>
    </lineage>
</organism>
<dbReference type="AlphaFoldDB" id="A0A9W8HPE9"/>
<sequence length="601" mass="66856">MPHPSSAFLGTLEQDLTSLLSSSPQGVLSVAVPCLCLLTDKLTRNYAKLIRLFRSCVLQLYKEQRAISGGAKSTASPKNLMRFIVLGGLMSRHFDFEGHQEQLREHFKELEMLAKGSAIGIMNDLLLFYATPQHPTPVQLAAIQMLGQLHIKRPGLALEARTRGMMDRIFASGTAHHKLQVLRNFLEFLRADAKQLTTREQEDRYMEREVDAKALIGDTGGMSEAGVGASLMQTYLDRIIDATFVANAAPLRAAGFEVISHVLEQGLAHPLKCMPALIALCTSSDPYTRTRSLKLHQELNFKYASFIHSRDLEGVRQAYEYQLLVCGRAEDVEGYDSCVDSREQSERPSAYLQFLYTLSRNKRSRRNELLGLLVKTCDPDPSSTTRKVFDRADIPFVRFVAENISALEFKYLDEVLHVIYQISAAIASSGLSLYHQFEAEASTKDETADHTSRKEQQWRQSTEESVCISILFVLREFLKAHYGISEARCASYDPNNSAGVRDKAVTWHALSDRGRLDWSAFPSAVRCMESTADYSAQRARFQRMMAESLATSQESPMLADGDAHLPPDACSDASGGVLAGGMALDAEEMEMLSLDGLDSIP</sequence>
<keyword evidence="4" id="KW-1185">Reference proteome</keyword>
<keyword evidence="1" id="KW-0131">Cell cycle</keyword>
<dbReference type="PANTHER" id="PTHR21704:SF18">
    <property type="entry name" value="NIPPED-B-LIKE PROTEIN"/>
    <property type="match status" value="1"/>
</dbReference>
<dbReference type="GO" id="GO:0061775">
    <property type="term" value="F:cohesin loader activity"/>
    <property type="evidence" value="ECO:0007669"/>
    <property type="project" value="InterPro"/>
</dbReference>
<evidence type="ECO:0000313" key="3">
    <source>
        <dbReference type="EMBL" id="KAJ2796116.1"/>
    </source>
</evidence>
<protein>
    <recommendedName>
        <fullName evidence="1">Sister chromatid cohesion protein</fullName>
    </recommendedName>
</protein>
<dbReference type="Proteomes" id="UP001140094">
    <property type="component" value="Unassembled WGS sequence"/>
</dbReference>
<dbReference type="GO" id="GO:0071169">
    <property type="term" value="P:establishment of protein localization to chromatin"/>
    <property type="evidence" value="ECO:0007669"/>
    <property type="project" value="TreeGrafter"/>
</dbReference>
<dbReference type="SUPFAM" id="SSF48371">
    <property type="entry name" value="ARM repeat"/>
    <property type="match status" value="1"/>
</dbReference>
<name>A0A9W8HPE9_9FUNG</name>
<dbReference type="EMBL" id="JANBUO010001992">
    <property type="protein sequence ID" value="KAJ2796116.1"/>
    <property type="molecule type" value="Genomic_DNA"/>
</dbReference>
<dbReference type="InterPro" id="IPR024986">
    <property type="entry name" value="Nipped-B_C"/>
</dbReference>
<dbReference type="GO" id="GO:0090694">
    <property type="term" value="C:Scc2-Scc4 cohesin loading complex"/>
    <property type="evidence" value="ECO:0007669"/>
    <property type="project" value="TreeGrafter"/>
</dbReference>
<dbReference type="OrthoDB" id="418242at2759"/>
<dbReference type="Pfam" id="PF12830">
    <property type="entry name" value="Nipped-B_C"/>
    <property type="match status" value="1"/>
</dbReference>
<evidence type="ECO:0000313" key="4">
    <source>
        <dbReference type="Proteomes" id="UP001140094"/>
    </source>
</evidence>
<dbReference type="GO" id="GO:0140588">
    <property type="term" value="P:chromatin looping"/>
    <property type="evidence" value="ECO:0007669"/>
    <property type="project" value="InterPro"/>
</dbReference>
<accession>A0A9W8HPE9</accession>
<dbReference type="InterPro" id="IPR016024">
    <property type="entry name" value="ARM-type_fold"/>
</dbReference>
<feature type="domain" description="Sister chromatid cohesion C-terminal" evidence="2">
    <location>
        <begin position="229"/>
        <end position="423"/>
    </location>
</feature>
<comment type="subcellular location">
    <subcellularLocation>
        <location evidence="1">Nucleus</location>
    </subcellularLocation>
</comment>
<evidence type="ECO:0000259" key="2">
    <source>
        <dbReference type="Pfam" id="PF12830"/>
    </source>
</evidence>
<dbReference type="GO" id="GO:0034087">
    <property type="term" value="P:establishment of mitotic sister chromatid cohesion"/>
    <property type="evidence" value="ECO:0007669"/>
    <property type="project" value="TreeGrafter"/>
</dbReference>
<dbReference type="PANTHER" id="PTHR21704">
    <property type="entry name" value="NIPPED-B-LIKE PROTEIN DELANGIN SCC2-RELATED"/>
    <property type="match status" value="1"/>
</dbReference>
<keyword evidence="1" id="KW-0677">Repeat</keyword>
<dbReference type="InterPro" id="IPR033031">
    <property type="entry name" value="Scc2/Nipped-B"/>
</dbReference>
<dbReference type="GO" id="GO:0003682">
    <property type="term" value="F:chromatin binding"/>
    <property type="evidence" value="ECO:0007669"/>
    <property type="project" value="TreeGrafter"/>
</dbReference>
<gene>
    <name evidence="3" type="primary">SCC2_1</name>
    <name evidence="3" type="ORF">H4R20_005642</name>
</gene>
<reference evidence="3" key="1">
    <citation type="submission" date="2022-07" db="EMBL/GenBank/DDBJ databases">
        <title>Phylogenomic reconstructions and comparative analyses of Kickxellomycotina fungi.</title>
        <authorList>
            <person name="Reynolds N.K."/>
            <person name="Stajich J.E."/>
            <person name="Barry K."/>
            <person name="Grigoriev I.V."/>
            <person name="Crous P."/>
            <person name="Smith M.E."/>
        </authorList>
    </citation>
    <scope>NUCLEOTIDE SEQUENCE</scope>
    <source>
        <strain evidence="3">NRRL 1565</strain>
    </source>
</reference>
<dbReference type="GO" id="GO:0010468">
    <property type="term" value="P:regulation of gene expression"/>
    <property type="evidence" value="ECO:0007669"/>
    <property type="project" value="InterPro"/>
</dbReference>